<feature type="region of interest" description="Disordered" evidence="2">
    <location>
        <begin position="35"/>
        <end position="57"/>
    </location>
</feature>
<dbReference type="PROSITE" id="PS51257">
    <property type="entry name" value="PROKAR_LIPOPROTEIN"/>
    <property type="match status" value="1"/>
</dbReference>
<evidence type="ECO:0000313" key="5">
    <source>
        <dbReference type="Proteomes" id="UP001305606"/>
    </source>
</evidence>
<dbReference type="SMART" id="SM00854">
    <property type="entry name" value="PGA_cap"/>
    <property type="match status" value="1"/>
</dbReference>
<evidence type="ECO:0000313" key="4">
    <source>
        <dbReference type="EMBL" id="WNE94547.1"/>
    </source>
</evidence>
<dbReference type="EMBL" id="CP117522">
    <property type="protein sequence ID" value="WNE94547.1"/>
    <property type="molecule type" value="Genomic_DNA"/>
</dbReference>
<dbReference type="InterPro" id="IPR019079">
    <property type="entry name" value="Capsule_synth_CapA"/>
</dbReference>
<reference evidence="4 5" key="1">
    <citation type="submission" date="2023-02" db="EMBL/GenBank/DDBJ databases">
        <title>Streptomyces sp. SCA4-21 with antifungal activity against Fusarium oxysporum f. sp. cubense, Streptomyces sp. SCA2-17 with antifungal activity against Fusarium oxysporum f. sp. cubense.</title>
        <authorList>
            <person name="Qi D."/>
        </authorList>
    </citation>
    <scope>NUCLEOTIDE SEQUENCE [LARGE SCALE GENOMIC DNA]</scope>
    <source>
        <strain evidence="4 5">SCA4-21</strain>
    </source>
</reference>
<name>A0ABY9UPS0_9ACTN</name>
<comment type="similarity">
    <text evidence="1">Belongs to the CapA family.</text>
</comment>
<dbReference type="CDD" id="cd07381">
    <property type="entry name" value="MPP_CapA"/>
    <property type="match status" value="1"/>
</dbReference>
<dbReference type="Gene3D" id="3.60.21.10">
    <property type="match status" value="1"/>
</dbReference>
<evidence type="ECO:0000256" key="2">
    <source>
        <dbReference type="SAM" id="MobiDB-lite"/>
    </source>
</evidence>
<dbReference type="InterPro" id="IPR052169">
    <property type="entry name" value="CW_Biosynth-Accessory"/>
</dbReference>
<proteinExistence type="inferred from homology"/>
<evidence type="ECO:0000256" key="1">
    <source>
        <dbReference type="ARBA" id="ARBA00005662"/>
    </source>
</evidence>
<dbReference type="PANTHER" id="PTHR33393:SF13">
    <property type="entry name" value="PGA BIOSYNTHESIS PROTEIN CAPA"/>
    <property type="match status" value="1"/>
</dbReference>
<dbReference type="RefSeq" id="WP_311034004.1">
    <property type="nucleotide sequence ID" value="NZ_CP117522.1"/>
</dbReference>
<accession>A0ABY9UPS0</accession>
<dbReference type="Proteomes" id="UP001305606">
    <property type="component" value="Chromosome"/>
</dbReference>
<keyword evidence="5" id="KW-1185">Reference proteome</keyword>
<dbReference type="PANTHER" id="PTHR33393">
    <property type="entry name" value="POLYGLUTAMINE SYNTHESIS ACCESSORY PROTEIN RV0574C-RELATED"/>
    <property type="match status" value="1"/>
</dbReference>
<protein>
    <submittedName>
        <fullName evidence="4">CapA family protein</fullName>
    </submittedName>
</protein>
<dbReference type="Pfam" id="PF09587">
    <property type="entry name" value="PGA_cap"/>
    <property type="match status" value="1"/>
</dbReference>
<sequence length="398" mass="41817">MVRTSAERTVSHHPHPRTALLAVALLGAVTACGSGTPATPKAEEKPSKKAGVTKSGSPHDFTLVATGDLLVHASVIRQAQADAGGDGYDFQRMIKAAAPVVAQADLAICHMETVYGAAQGPFTGYPTFKTPPQLASAVKSLGYDSCSTASNHTLDAGPEGVVRTLKAMDKAGLKHAGSARSAAESSRPTMLQAGGAKVAQLAYAYGTNGIPVPKGKPWLVNLIDPARIIKDARAARRAGADVVVVSMHWGTEWQQAPDKLQLSLAKKLTASQDGDRRDIDLIIGTHAHVPQAYEKVNGTWVVYGMGDQIAGVMPDKRGQMGSAARFTFTPPAAPGKAWRVKKAEYIPHAVDNDPISLVNLPRALEKNPGNPGYTSSLSTIQEAVLSRGAKKDGLTMGR</sequence>
<organism evidence="4 5">
    <name type="scientific">Streptomyces luomodiensis</name>
    <dbReference type="NCBI Taxonomy" id="3026192"/>
    <lineage>
        <taxon>Bacteria</taxon>
        <taxon>Bacillati</taxon>
        <taxon>Actinomycetota</taxon>
        <taxon>Actinomycetes</taxon>
        <taxon>Kitasatosporales</taxon>
        <taxon>Streptomycetaceae</taxon>
        <taxon>Streptomyces</taxon>
    </lineage>
</organism>
<feature type="domain" description="Capsule synthesis protein CapA" evidence="3">
    <location>
        <begin position="62"/>
        <end position="312"/>
    </location>
</feature>
<evidence type="ECO:0000259" key="3">
    <source>
        <dbReference type="SMART" id="SM00854"/>
    </source>
</evidence>
<dbReference type="SUPFAM" id="SSF56300">
    <property type="entry name" value="Metallo-dependent phosphatases"/>
    <property type="match status" value="1"/>
</dbReference>
<gene>
    <name evidence="4" type="ORF">PS467_03965</name>
</gene>
<dbReference type="InterPro" id="IPR029052">
    <property type="entry name" value="Metallo-depent_PP-like"/>
</dbReference>